<evidence type="ECO:0000313" key="2">
    <source>
        <dbReference type="Proteomes" id="UP001289374"/>
    </source>
</evidence>
<keyword evidence="2" id="KW-1185">Reference proteome</keyword>
<evidence type="ECO:0000313" key="1">
    <source>
        <dbReference type="EMBL" id="KAK4387819.1"/>
    </source>
</evidence>
<sequence>MVFLRRPTNVLFFLHFSVERHRRPMNLFDRSPVVDKDAYVAPSASVIGYWGMFSLKFYGMLVDHGGHNAVIHGCDEDEAFVGMGATLLDGVVVEKTAMVAAGTLVR</sequence>
<dbReference type="SUPFAM" id="SSF51161">
    <property type="entry name" value="Trimeric LpxA-like enzymes"/>
    <property type="match status" value="1"/>
</dbReference>
<gene>
    <name evidence="1" type="ORF">Sango_2388500</name>
</gene>
<dbReference type="InterPro" id="IPR050484">
    <property type="entry name" value="Transf_Hexapept/Carb_Anhydrase"/>
</dbReference>
<dbReference type="PANTHER" id="PTHR13061:SF50">
    <property type="entry name" value="GAMMA CARBONIC ANHYDRASE 1, MITOCHONDRIAL"/>
    <property type="match status" value="1"/>
</dbReference>
<dbReference type="InterPro" id="IPR011004">
    <property type="entry name" value="Trimer_LpxA-like_sf"/>
</dbReference>
<dbReference type="Gene3D" id="2.160.10.10">
    <property type="entry name" value="Hexapeptide repeat proteins"/>
    <property type="match status" value="1"/>
</dbReference>
<accession>A0AAE1W6Y0</accession>
<comment type="caution">
    <text evidence="1">The sequence shown here is derived from an EMBL/GenBank/DDBJ whole genome shotgun (WGS) entry which is preliminary data.</text>
</comment>
<dbReference type="EMBL" id="JACGWL010000014">
    <property type="protein sequence ID" value="KAK4387819.1"/>
    <property type="molecule type" value="Genomic_DNA"/>
</dbReference>
<organism evidence="1 2">
    <name type="scientific">Sesamum angolense</name>
    <dbReference type="NCBI Taxonomy" id="2727404"/>
    <lineage>
        <taxon>Eukaryota</taxon>
        <taxon>Viridiplantae</taxon>
        <taxon>Streptophyta</taxon>
        <taxon>Embryophyta</taxon>
        <taxon>Tracheophyta</taxon>
        <taxon>Spermatophyta</taxon>
        <taxon>Magnoliopsida</taxon>
        <taxon>eudicotyledons</taxon>
        <taxon>Gunneridae</taxon>
        <taxon>Pentapetalae</taxon>
        <taxon>asterids</taxon>
        <taxon>lamiids</taxon>
        <taxon>Lamiales</taxon>
        <taxon>Pedaliaceae</taxon>
        <taxon>Sesamum</taxon>
    </lineage>
</organism>
<name>A0AAE1W6Y0_9LAMI</name>
<protein>
    <submittedName>
        <fullName evidence="1">Gamma carbonic anhydrase 2, mitochondrial</fullName>
    </submittedName>
</protein>
<dbReference type="AlphaFoldDB" id="A0AAE1W6Y0"/>
<proteinExistence type="predicted"/>
<reference evidence="1" key="2">
    <citation type="journal article" date="2024" name="Plant">
        <title>Genomic evolution and insights into agronomic trait innovations of Sesamum species.</title>
        <authorList>
            <person name="Miao H."/>
            <person name="Wang L."/>
            <person name="Qu L."/>
            <person name="Liu H."/>
            <person name="Sun Y."/>
            <person name="Le M."/>
            <person name="Wang Q."/>
            <person name="Wei S."/>
            <person name="Zheng Y."/>
            <person name="Lin W."/>
            <person name="Duan Y."/>
            <person name="Cao H."/>
            <person name="Xiong S."/>
            <person name="Wang X."/>
            <person name="Wei L."/>
            <person name="Li C."/>
            <person name="Ma Q."/>
            <person name="Ju M."/>
            <person name="Zhao R."/>
            <person name="Li G."/>
            <person name="Mu C."/>
            <person name="Tian Q."/>
            <person name="Mei H."/>
            <person name="Zhang T."/>
            <person name="Gao T."/>
            <person name="Zhang H."/>
        </authorList>
    </citation>
    <scope>NUCLEOTIDE SEQUENCE</scope>
    <source>
        <strain evidence="1">K16</strain>
    </source>
</reference>
<reference evidence="1" key="1">
    <citation type="submission" date="2020-06" db="EMBL/GenBank/DDBJ databases">
        <authorList>
            <person name="Li T."/>
            <person name="Hu X."/>
            <person name="Zhang T."/>
            <person name="Song X."/>
            <person name="Zhang H."/>
            <person name="Dai N."/>
            <person name="Sheng W."/>
            <person name="Hou X."/>
            <person name="Wei L."/>
        </authorList>
    </citation>
    <scope>NUCLEOTIDE SEQUENCE</scope>
    <source>
        <strain evidence="1">K16</strain>
        <tissue evidence="1">Leaf</tissue>
    </source>
</reference>
<dbReference type="Proteomes" id="UP001289374">
    <property type="component" value="Unassembled WGS sequence"/>
</dbReference>
<dbReference type="PANTHER" id="PTHR13061">
    <property type="entry name" value="DYNACTIN SUBUNIT P25"/>
    <property type="match status" value="1"/>
</dbReference>